<protein>
    <submittedName>
        <fullName evidence="3">MBL fold metallo-hydrolase</fullName>
    </submittedName>
</protein>
<dbReference type="Proteomes" id="UP001596501">
    <property type="component" value="Unassembled WGS sequence"/>
</dbReference>
<dbReference type="PANTHER" id="PTHR23131:SF4">
    <property type="entry name" value="METALLO-BETA-LACTAMASE SUPERFAMILY POTEIN"/>
    <property type="match status" value="1"/>
</dbReference>
<evidence type="ECO:0000313" key="3">
    <source>
        <dbReference type="EMBL" id="MFC7407962.1"/>
    </source>
</evidence>
<dbReference type="InterPro" id="IPR036388">
    <property type="entry name" value="WH-like_DNA-bd_sf"/>
</dbReference>
<sequence>MTDRPTPDGRPDEAVPETASAAPTLIYPCGDAPEPGSVREIAPGVLWLRMPLPFALNHINLWALADEDEQGPGWAIVDTGTKTPEALAAWRQLIAPDGPLAATPQGARITRVMCTHMHPDHVGMAGWLTRKFQCRLWMTRLEYLTCRTLVADTGREAPVEAIRFYCQAGWSEEALDVYRTRFGGYSKYMHAMPDGFRRLSEGEVLRIGAHGWRVVVGRGHSPEHACLVCDDLGLMISGDQVLPRISSNVSVFPTEPDANPLGEWIESIARLRATLSDDLLVLPAHGEPFRGLHARLDRLAHGHERGLERLRRSLAEAPKRAIDVFGALFARPIGSTGDLLGMATGESLAHLNCLLALGEVLVEPDADGVRWYRLRTA</sequence>
<dbReference type="SUPFAM" id="SSF56281">
    <property type="entry name" value="Metallo-hydrolase/oxidoreductase"/>
    <property type="match status" value="1"/>
</dbReference>
<name>A0ABW2QIR1_9BURK</name>
<keyword evidence="4" id="KW-1185">Reference proteome</keyword>
<dbReference type="SMART" id="SM00849">
    <property type="entry name" value="Lactamase_B"/>
    <property type="match status" value="1"/>
</dbReference>
<dbReference type="Gene3D" id="3.60.15.10">
    <property type="entry name" value="Ribonuclease Z/Hydroxyacylglutathione hydrolase-like"/>
    <property type="match status" value="1"/>
</dbReference>
<dbReference type="PANTHER" id="PTHR23131">
    <property type="entry name" value="ENDORIBONUCLEASE LACTB2"/>
    <property type="match status" value="1"/>
</dbReference>
<reference evidence="4" key="1">
    <citation type="journal article" date="2019" name="Int. J. Syst. Evol. Microbiol.">
        <title>The Global Catalogue of Microorganisms (GCM) 10K type strain sequencing project: providing services to taxonomists for standard genome sequencing and annotation.</title>
        <authorList>
            <consortium name="The Broad Institute Genomics Platform"/>
            <consortium name="The Broad Institute Genome Sequencing Center for Infectious Disease"/>
            <person name="Wu L."/>
            <person name="Ma J."/>
        </authorList>
    </citation>
    <scope>NUCLEOTIDE SEQUENCE [LARGE SCALE GENOMIC DNA]</scope>
    <source>
        <strain evidence="4">CGMCC 1.12371</strain>
    </source>
</reference>
<dbReference type="InterPro" id="IPR050662">
    <property type="entry name" value="Sec-metab_biosynth-thioest"/>
</dbReference>
<dbReference type="RefSeq" id="WP_382219879.1">
    <property type="nucleotide sequence ID" value="NZ_JBHTCA010000002.1"/>
</dbReference>
<dbReference type="InterPro" id="IPR048933">
    <property type="entry name" value="B_lactamase-like_C"/>
</dbReference>
<dbReference type="InterPro" id="IPR001279">
    <property type="entry name" value="Metallo-B-lactamas"/>
</dbReference>
<gene>
    <name evidence="3" type="ORF">ACFQPB_03745</name>
</gene>
<feature type="region of interest" description="Disordered" evidence="1">
    <location>
        <begin position="1"/>
        <end position="26"/>
    </location>
</feature>
<evidence type="ECO:0000259" key="2">
    <source>
        <dbReference type="SMART" id="SM00849"/>
    </source>
</evidence>
<feature type="compositionally biased region" description="Basic and acidic residues" evidence="1">
    <location>
        <begin position="1"/>
        <end position="13"/>
    </location>
</feature>
<evidence type="ECO:0000256" key="1">
    <source>
        <dbReference type="SAM" id="MobiDB-lite"/>
    </source>
</evidence>
<accession>A0ABW2QIR1</accession>
<evidence type="ECO:0000313" key="4">
    <source>
        <dbReference type="Proteomes" id="UP001596501"/>
    </source>
</evidence>
<organism evidence="3 4">
    <name type="scientific">Hydrogenophaga atypica</name>
    <dbReference type="NCBI Taxonomy" id="249409"/>
    <lineage>
        <taxon>Bacteria</taxon>
        <taxon>Pseudomonadati</taxon>
        <taxon>Pseudomonadota</taxon>
        <taxon>Betaproteobacteria</taxon>
        <taxon>Burkholderiales</taxon>
        <taxon>Comamonadaceae</taxon>
        <taxon>Hydrogenophaga</taxon>
    </lineage>
</organism>
<feature type="domain" description="Metallo-beta-lactamase" evidence="2">
    <location>
        <begin position="58"/>
        <end position="285"/>
    </location>
</feature>
<dbReference type="Gene3D" id="1.10.10.10">
    <property type="entry name" value="Winged helix-like DNA-binding domain superfamily/Winged helix DNA-binding domain"/>
    <property type="match status" value="1"/>
</dbReference>
<proteinExistence type="predicted"/>
<comment type="caution">
    <text evidence="3">The sequence shown here is derived from an EMBL/GenBank/DDBJ whole genome shotgun (WGS) entry which is preliminary data.</text>
</comment>
<dbReference type="Pfam" id="PF00753">
    <property type="entry name" value="Lactamase_B"/>
    <property type="match status" value="1"/>
</dbReference>
<dbReference type="EMBL" id="JBHTCA010000002">
    <property type="protein sequence ID" value="MFC7407962.1"/>
    <property type="molecule type" value="Genomic_DNA"/>
</dbReference>
<dbReference type="Pfam" id="PF21221">
    <property type="entry name" value="B_lactamase-like_C"/>
    <property type="match status" value="1"/>
</dbReference>
<dbReference type="InterPro" id="IPR036866">
    <property type="entry name" value="RibonucZ/Hydroxyglut_hydro"/>
</dbReference>